<dbReference type="EMBL" id="ML142788">
    <property type="protein sequence ID" value="TKS64961.1"/>
    <property type="molecule type" value="Genomic_DNA"/>
</dbReference>
<evidence type="ECO:0000313" key="3">
    <source>
        <dbReference type="Proteomes" id="UP000298787"/>
    </source>
</evidence>
<evidence type="ECO:0000313" key="2">
    <source>
        <dbReference type="EMBL" id="TKS64961.1"/>
    </source>
</evidence>
<keyword evidence="3" id="KW-1185">Reference proteome</keyword>
<evidence type="ECO:0000256" key="1">
    <source>
        <dbReference type="SAM" id="MobiDB-lite"/>
    </source>
</evidence>
<name>A0A4U5TW23_COLLU</name>
<feature type="compositionally biased region" description="Basic and acidic residues" evidence="1">
    <location>
        <begin position="162"/>
        <end position="191"/>
    </location>
</feature>
<proteinExistence type="predicted"/>
<protein>
    <submittedName>
        <fullName evidence="2">Uncharacterized protein</fullName>
    </submittedName>
</protein>
<accession>A0A4U5TW23</accession>
<sequence length="191" mass="21439">MVKRTTKSVVQAPQVCIRPEVANPVELDLPDDGKFQRMPCLAYTLQLSLKDAMRHPSTDLLLTRARKLNMMEAQYNQCNPPTTPQDVRNEAETPSANAVFQKYRFLATRMEVNVLFQNGPEISDGRTTEFLSASVCVDGGVVRQLQERGVGRAQESSASVLDEEKKGRRDKHAADGSEDACERLQRDPVRY</sequence>
<dbReference type="Proteomes" id="UP000298787">
    <property type="component" value="Unassembled WGS sequence"/>
</dbReference>
<gene>
    <name evidence="2" type="ORF">D9C73_027753</name>
</gene>
<reference evidence="2 3" key="1">
    <citation type="submission" date="2019-01" db="EMBL/GenBank/DDBJ databases">
        <title>Genome Assembly of Collichthys lucidus.</title>
        <authorList>
            <person name="Cai M."/>
            <person name="Xiao S."/>
        </authorList>
    </citation>
    <scope>NUCLEOTIDE SEQUENCE [LARGE SCALE GENOMIC DNA]</scope>
    <source>
        <strain evidence="2">JT15FE1705JMU</strain>
        <tissue evidence="2">Muscle</tissue>
    </source>
</reference>
<feature type="region of interest" description="Disordered" evidence="1">
    <location>
        <begin position="148"/>
        <end position="191"/>
    </location>
</feature>
<dbReference type="AlphaFoldDB" id="A0A4U5TW23"/>
<organism evidence="2 3">
    <name type="scientific">Collichthys lucidus</name>
    <name type="common">Big head croaker</name>
    <name type="synonym">Sciaena lucida</name>
    <dbReference type="NCBI Taxonomy" id="240159"/>
    <lineage>
        <taxon>Eukaryota</taxon>
        <taxon>Metazoa</taxon>
        <taxon>Chordata</taxon>
        <taxon>Craniata</taxon>
        <taxon>Vertebrata</taxon>
        <taxon>Euteleostomi</taxon>
        <taxon>Actinopterygii</taxon>
        <taxon>Neopterygii</taxon>
        <taxon>Teleostei</taxon>
        <taxon>Neoteleostei</taxon>
        <taxon>Acanthomorphata</taxon>
        <taxon>Eupercaria</taxon>
        <taxon>Sciaenidae</taxon>
        <taxon>Collichthys</taxon>
    </lineage>
</organism>